<dbReference type="EMBL" id="GGEC01071052">
    <property type="protein sequence ID" value="MBX51536.1"/>
    <property type="molecule type" value="Transcribed_RNA"/>
</dbReference>
<evidence type="ECO:0000313" key="1">
    <source>
        <dbReference type="EMBL" id="MBX51536.1"/>
    </source>
</evidence>
<organism evidence="1">
    <name type="scientific">Rhizophora mucronata</name>
    <name type="common">Asiatic mangrove</name>
    <dbReference type="NCBI Taxonomy" id="61149"/>
    <lineage>
        <taxon>Eukaryota</taxon>
        <taxon>Viridiplantae</taxon>
        <taxon>Streptophyta</taxon>
        <taxon>Embryophyta</taxon>
        <taxon>Tracheophyta</taxon>
        <taxon>Spermatophyta</taxon>
        <taxon>Magnoliopsida</taxon>
        <taxon>eudicotyledons</taxon>
        <taxon>Gunneridae</taxon>
        <taxon>Pentapetalae</taxon>
        <taxon>rosids</taxon>
        <taxon>fabids</taxon>
        <taxon>Malpighiales</taxon>
        <taxon>Rhizophoraceae</taxon>
        <taxon>Rhizophora</taxon>
    </lineage>
</organism>
<name>A0A2P2P9V6_RHIMU</name>
<dbReference type="AlphaFoldDB" id="A0A2P2P9V6"/>
<reference evidence="1" key="1">
    <citation type="submission" date="2018-02" db="EMBL/GenBank/DDBJ databases">
        <title>Rhizophora mucronata_Transcriptome.</title>
        <authorList>
            <person name="Meera S.P."/>
            <person name="Sreeshan A."/>
            <person name="Augustine A."/>
        </authorList>
    </citation>
    <scope>NUCLEOTIDE SEQUENCE</scope>
    <source>
        <tissue evidence="1">Leaf</tissue>
    </source>
</reference>
<sequence>MILSMSPCLLNKFVDIPFAGLKFKASNE</sequence>
<accession>A0A2P2P9V6</accession>
<proteinExistence type="predicted"/>
<protein>
    <submittedName>
        <fullName evidence="1">Uncharacterized protein</fullName>
    </submittedName>
</protein>